<reference evidence="1 2" key="1">
    <citation type="journal article" date="2018" name="Evol. Lett.">
        <title>Horizontal gene cluster transfer increased hallucinogenic mushroom diversity.</title>
        <authorList>
            <person name="Reynolds H.T."/>
            <person name="Vijayakumar V."/>
            <person name="Gluck-Thaler E."/>
            <person name="Korotkin H.B."/>
            <person name="Matheny P.B."/>
            <person name="Slot J.C."/>
        </authorList>
    </citation>
    <scope>NUCLEOTIDE SEQUENCE [LARGE SCALE GENOMIC DNA]</scope>
    <source>
        <strain evidence="1 2">SRW20</strain>
    </source>
</reference>
<proteinExistence type="predicted"/>
<dbReference type="EMBL" id="NHYE01000764">
    <property type="protein sequence ID" value="PPR03227.1"/>
    <property type="molecule type" value="Genomic_DNA"/>
</dbReference>
<dbReference type="AlphaFoldDB" id="A0A409YJM5"/>
<evidence type="ECO:0000313" key="1">
    <source>
        <dbReference type="EMBL" id="PPR03227.1"/>
    </source>
</evidence>
<keyword evidence="2" id="KW-1185">Reference proteome</keyword>
<gene>
    <name evidence="1" type="ORF">CVT26_008075</name>
</gene>
<name>A0A409YJM5_9AGAR</name>
<dbReference type="InParanoid" id="A0A409YJM5"/>
<organism evidence="1 2">
    <name type="scientific">Gymnopilus dilepis</name>
    <dbReference type="NCBI Taxonomy" id="231916"/>
    <lineage>
        <taxon>Eukaryota</taxon>
        <taxon>Fungi</taxon>
        <taxon>Dikarya</taxon>
        <taxon>Basidiomycota</taxon>
        <taxon>Agaricomycotina</taxon>
        <taxon>Agaricomycetes</taxon>
        <taxon>Agaricomycetidae</taxon>
        <taxon>Agaricales</taxon>
        <taxon>Agaricineae</taxon>
        <taxon>Hymenogastraceae</taxon>
        <taxon>Gymnopilus</taxon>
    </lineage>
</organism>
<dbReference type="Proteomes" id="UP000284706">
    <property type="component" value="Unassembled WGS sequence"/>
</dbReference>
<protein>
    <submittedName>
        <fullName evidence="1">Uncharacterized protein</fullName>
    </submittedName>
</protein>
<sequence>MPTGILSTWNFVTSRTRCKRILSLLQNTVLGKQRMSREATQNLPGVVLRANSWKQGAQPSHEFPMLSRIARKLPRSTYTNQPRGVYPTRRSGLPVRVPFFTQRRPSTGAEYHDHQAALMLGARNRLRDRAYG</sequence>
<accession>A0A409YJM5</accession>
<evidence type="ECO:0000313" key="2">
    <source>
        <dbReference type="Proteomes" id="UP000284706"/>
    </source>
</evidence>
<comment type="caution">
    <text evidence="1">The sequence shown here is derived from an EMBL/GenBank/DDBJ whole genome shotgun (WGS) entry which is preliminary data.</text>
</comment>